<reference evidence="3 4" key="1">
    <citation type="submission" date="2024-10" db="EMBL/GenBank/DDBJ databases">
        <title>Updated reference genomes for cyclostephanoid diatoms.</title>
        <authorList>
            <person name="Roberts W.R."/>
            <person name="Alverson A.J."/>
        </authorList>
    </citation>
    <scope>NUCLEOTIDE SEQUENCE [LARGE SCALE GENOMIC DNA]</scope>
    <source>
        <strain evidence="3 4">AJA228-03</strain>
    </source>
</reference>
<accession>A0ABD3REE5</accession>
<keyword evidence="4" id="KW-1185">Reference proteome</keyword>
<dbReference type="Gene3D" id="3.30.70.100">
    <property type="match status" value="2"/>
</dbReference>
<dbReference type="PANTHER" id="PTHR33336:SF15">
    <property type="entry name" value="ABM DOMAIN-CONTAINING PROTEIN"/>
    <property type="match status" value="1"/>
</dbReference>
<protein>
    <recommendedName>
        <fullName evidence="2">ABM domain-containing protein</fullName>
    </recommendedName>
</protein>
<feature type="domain" description="ABM" evidence="2">
    <location>
        <begin position="194"/>
        <end position="269"/>
    </location>
</feature>
<dbReference type="AlphaFoldDB" id="A0ABD3REE5"/>
<dbReference type="InterPro" id="IPR007138">
    <property type="entry name" value="ABM_dom"/>
</dbReference>
<evidence type="ECO:0000259" key="2">
    <source>
        <dbReference type="Pfam" id="PF03992"/>
    </source>
</evidence>
<sequence length="297" mass="33154">MPRHSHLSLLSYVFLANACRGLALGLVGGSGGGTTRNTNSPPPPPPPPRALDGRINLLDRPSDVPLYCLNVCLRIKPHRRAEFLECIKANQLGTLATERNAITYVYGEDESETNAFRFFEQYVGRDGFVEHTMSSHFANWDIFANSDPFTAEPEVKFFVEDGPNTSCPGATDVRDAINEAFAAGDDDGAVRLFCLDVRMHVRPDMREQFLDAIRLDQEGAVTSETRAVSYVFGEDVDTPNVFHMFEAYAGGRGGFEEHTRTSHYRKWAKFKEEKMPFAGPTEVGYYEIRLPYGGPSR</sequence>
<name>A0ABD3REE5_9STRA</name>
<gene>
    <name evidence="3" type="ORF">ACHAXA_005308</name>
</gene>
<dbReference type="InterPro" id="IPR050744">
    <property type="entry name" value="AI-2_Isomerase_LsrG"/>
</dbReference>
<dbReference type="Pfam" id="PF03992">
    <property type="entry name" value="ABM"/>
    <property type="match status" value="2"/>
</dbReference>
<feature type="domain" description="ABM" evidence="2">
    <location>
        <begin position="69"/>
        <end position="140"/>
    </location>
</feature>
<dbReference type="SUPFAM" id="SSF54909">
    <property type="entry name" value="Dimeric alpha+beta barrel"/>
    <property type="match status" value="2"/>
</dbReference>
<evidence type="ECO:0000313" key="3">
    <source>
        <dbReference type="EMBL" id="KAL3811407.1"/>
    </source>
</evidence>
<evidence type="ECO:0000256" key="1">
    <source>
        <dbReference type="SAM" id="SignalP"/>
    </source>
</evidence>
<comment type="caution">
    <text evidence="3">The sequence shown here is derived from an EMBL/GenBank/DDBJ whole genome shotgun (WGS) entry which is preliminary data.</text>
</comment>
<feature type="chain" id="PRO_5044855935" description="ABM domain-containing protein" evidence="1">
    <location>
        <begin position="26"/>
        <end position="297"/>
    </location>
</feature>
<proteinExistence type="predicted"/>
<keyword evidence="1" id="KW-0732">Signal</keyword>
<dbReference type="Proteomes" id="UP001530377">
    <property type="component" value="Unassembled WGS sequence"/>
</dbReference>
<feature type="signal peptide" evidence="1">
    <location>
        <begin position="1"/>
        <end position="25"/>
    </location>
</feature>
<dbReference type="PANTHER" id="PTHR33336">
    <property type="entry name" value="QUINOL MONOOXYGENASE YGIN-RELATED"/>
    <property type="match status" value="1"/>
</dbReference>
<dbReference type="InterPro" id="IPR011008">
    <property type="entry name" value="Dimeric_a/b-barrel"/>
</dbReference>
<dbReference type="EMBL" id="JALLPB020000263">
    <property type="protein sequence ID" value="KAL3811407.1"/>
    <property type="molecule type" value="Genomic_DNA"/>
</dbReference>
<evidence type="ECO:0000313" key="4">
    <source>
        <dbReference type="Proteomes" id="UP001530377"/>
    </source>
</evidence>
<organism evidence="3 4">
    <name type="scientific">Cyclostephanos tholiformis</name>
    <dbReference type="NCBI Taxonomy" id="382380"/>
    <lineage>
        <taxon>Eukaryota</taxon>
        <taxon>Sar</taxon>
        <taxon>Stramenopiles</taxon>
        <taxon>Ochrophyta</taxon>
        <taxon>Bacillariophyta</taxon>
        <taxon>Coscinodiscophyceae</taxon>
        <taxon>Thalassiosirophycidae</taxon>
        <taxon>Stephanodiscales</taxon>
        <taxon>Stephanodiscaceae</taxon>
        <taxon>Cyclostephanos</taxon>
    </lineage>
</organism>